<dbReference type="Pfam" id="PF11927">
    <property type="entry name" value="HODM_asu-like"/>
    <property type="match status" value="1"/>
</dbReference>
<dbReference type="InterPro" id="IPR021848">
    <property type="entry name" value="HODM_asu-like"/>
</dbReference>
<dbReference type="Proteomes" id="UP000004728">
    <property type="component" value="Unassembled WGS sequence"/>
</dbReference>
<dbReference type="eggNOG" id="ENOG502Z7ZS">
    <property type="taxonomic scope" value="Bacteria"/>
</dbReference>
<dbReference type="InParanoid" id="F1Z5F1"/>
<protein>
    <recommendedName>
        <fullName evidence="3">DUF3445 domain-containing protein</fullName>
    </recommendedName>
</protein>
<evidence type="ECO:0000313" key="2">
    <source>
        <dbReference type="Proteomes" id="UP000004728"/>
    </source>
</evidence>
<keyword evidence="2" id="KW-1185">Reference proteome</keyword>
<accession>F1Z5F1</accession>
<reference evidence="1 2" key="1">
    <citation type="journal article" date="2012" name="J. Bacteriol.">
        <title>Draft Genome Sequence of Novosphingobium nitrogenifigens Y88T.</title>
        <authorList>
            <person name="Strabala T.J."/>
            <person name="Macdonald L."/>
            <person name="Liu V."/>
            <person name="Smit A.M."/>
        </authorList>
    </citation>
    <scope>NUCLEOTIDE SEQUENCE [LARGE SCALE GENOMIC DNA]</scope>
    <source>
        <strain evidence="1 2">DSM 19370</strain>
    </source>
</reference>
<sequence>MALGFTVEDLAGRAWMGGVRRMGLTRVEPSEWLWQDFDRDARAAVFDAHPDAVQVLPEGRAAAAEAARMVAGTDDFATAARSVWEDLCILSDDGNGHYRLVAGALGFPTHWDLGAKIGQVMDVIHVPIPGYAEQLSQGVNHFFRTLETGQIFGRSNWFVVPTDNWRYQPKGDLVELFAHVTAENAGDMLFVRSERQTLRRMPETGAMLFTIGIAVEPIAAVSTELVGRLAQAAGVMAEDEVKRRGNDRLIEILETYAAQRARAQAA</sequence>
<dbReference type="AlphaFoldDB" id="F1Z5F1"/>
<dbReference type="RefSeq" id="WP_008069484.1">
    <property type="nucleotide sequence ID" value="NZ_AQWK01000005.1"/>
</dbReference>
<dbReference type="HOGENOM" id="CLU_025462_1_0_5"/>
<dbReference type="OrthoDB" id="5242510at2"/>
<dbReference type="EMBL" id="AEWJ01000023">
    <property type="protein sequence ID" value="EGD60329.1"/>
    <property type="molecule type" value="Genomic_DNA"/>
</dbReference>
<name>F1Z5F1_9SPHN</name>
<comment type="caution">
    <text evidence="1">The sequence shown here is derived from an EMBL/GenBank/DDBJ whole genome shotgun (WGS) entry which is preliminary data.</text>
</comment>
<proteinExistence type="predicted"/>
<gene>
    <name evidence="1" type="ORF">Y88_2203</name>
</gene>
<dbReference type="STRING" id="983920.Y88_2203"/>
<organism evidence="1 2">
    <name type="scientific">Novosphingobium nitrogenifigens DSM 19370</name>
    <dbReference type="NCBI Taxonomy" id="983920"/>
    <lineage>
        <taxon>Bacteria</taxon>
        <taxon>Pseudomonadati</taxon>
        <taxon>Pseudomonadota</taxon>
        <taxon>Alphaproteobacteria</taxon>
        <taxon>Sphingomonadales</taxon>
        <taxon>Sphingomonadaceae</taxon>
        <taxon>Novosphingobium</taxon>
    </lineage>
</organism>
<evidence type="ECO:0008006" key="3">
    <source>
        <dbReference type="Google" id="ProtNLM"/>
    </source>
</evidence>
<evidence type="ECO:0000313" key="1">
    <source>
        <dbReference type="EMBL" id="EGD60329.1"/>
    </source>
</evidence>